<dbReference type="SUPFAM" id="SSF57535">
    <property type="entry name" value="Complement control module/SCR domain"/>
    <property type="match status" value="4"/>
</dbReference>
<evidence type="ECO:0000256" key="6">
    <source>
        <dbReference type="SAM" id="SignalP"/>
    </source>
</evidence>
<sequence>MWLVYCSFSFLVWLPGILSAQGTPQVCSAPNLENGYTVPMKASYQQNEKITYACEDGYKPAVEGWWAESTCGNGQWSPLPLCIEKSACIPPTVINEKYEEDSKLWYKNGDKKRITCNEGYDNKDYVATALCERGNWTIVPVCEKSKVACSEPPKIPYAVIINREHQDVFPVNSNVTYQCKDDYVTEEGAKIKSVFCTSGNWTTTPTCIYSPESNKGNTKPPFVPVENCGELPVVANGLVQQSENLALRVSCQMFYKLDGPEKVVCYSSNKWSEVPICKVNYCAVDTAAYEDVIPDGVKYVVNGEEIKLLCKDIFRLENHRYVRCRNGKATVSECCNRFQRTHGTRCRA</sequence>
<feature type="signal peptide" evidence="6">
    <location>
        <begin position="1"/>
        <end position="19"/>
    </location>
</feature>
<keyword evidence="3 6" id="KW-0732">Signal</keyword>
<evidence type="ECO:0000313" key="8">
    <source>
        <dbReference type="Ensembl" id="ENSOMEP00000009375.1"/>
    </source>
</evidence>
<reference evidence="8" key="1">
    <citation type="submission" date="2025-08" db="UniProtKB">
        <authorList>
            <consortium name="Ensembl"/>
        </authorList>
    </citation>
    <scope>IDENTIFICATION</scope>
</reference>
<organism evidence="8 9">
    <name type="scientific">Oryzias melastigma</name>
    <name type="common">Marine medaka</name>
    <dbReference type="NCBI Taxonomy" id="30732"/>
    <lineage>
        <taxon>Eukaryota</taxon>
        <taxon>Metazoa</taxon>
        <taxon>Chordata</taxon>
        <taxon>Craniata</taxon>
        <taxon>Vertebrata</taxon>
        <taxon>Euteleostomi</taxon>
        <taxon>Actinopterygii</taxon>
        <taxon>Neopterygii</taxon>
        <taxon>Teleostei</taxon>
        <taxon>Neoteleostei</taxon>
        <taxon>Acanthomorphata</taxon>
        <taxon>Ovalentaria</taxon>
        <taxon>Atherinomorphae</taxon>
        <taxon>Beloniformes</taxon>
        <taxon>Adrianichthyidae</taxon>
        <taxon>Oryziinae</taxon>
        <taxon>Oryzias</taxon>
    </lineage>
</organism>
<dbReference type="AlphaFoldDB" id="A0A3B3BUY9"/>
<keyword evidence="9" id="KW-1185">Reference proteome</keyword>
<accession>A0A3B3BUY9</accession>
<feature type="disulfide bond" evidence="5">
    <location>
        <begin position="88"/>
        <end position="131"/>
    </location>
</feature>
<keyword evidence="2 5" id="KW-0768">Sushi</keyword>
<reference evidence="8" key="2">
    <citation type="submission" date="2025-09" db="UniProtKB">
        <authorList>
            <consortium name="Ensembl"/>
        </authorList>
    </citation>
    <scope>IDENTIFICATION</scope>
</reference>
<evidence type="ECO:0000256" key="1">
    <source>
        <dbReference type="ARBA" id="ARBA00004328"/>
    </source>
</evidence>
<evidence type="ECO:0000259" key="7">
    <source>
        <dbReference type="PROSITE" id="PS50923"/>
    </source>
</evidence>
<comment type="caution">
    <text evidence="5">Lacks conserved residue(s) required for the propagation of feature annotation.</text>
</comment>
<dbReference type="PROSITE" id="PS50923">
    <property type="entry name" value="SUSHI"/>
    <property type="match status" value="4"/>
</dbReference>
<dbReference type="Proteomes" id="UP000261560">
    <property type="component" value="Unplaced"/>
</dbReference>
<dbReference type="InterPro" id="IPR000436">
    <property type="entry name" value="Sushi_SCR_CCP_dom"/>
</dbReference>
<dbReference type="InterPro" id="IPR051503">
    <property type="entry name" value="ComplSys_Reg/VirEntry_Med"/>
</dbReference>
<dbReference type="Ensembl" id="ENSOMET00000000857.1">
    <property type="protein sequence ID" value="ENSOMEP00000009375.1"/>
    <property type="gene ID" value="ENSOMEG00000010667.1"/>
</dbReference>
<dbReference type="SMART" id="SM00032">
    <property type="entry name" value="CCP"/>
    <property type="match status" value="4"/>
</dbReference>
<feature type="chain" id="PRO_5017402537" evidence="6">
    <location>
        <begin position="20"/>
        <end position="348"/>
    </location>
</feature>
<feature type="domain" description="Sushi" evidence="7">
    <location>
        <begin position="147"/>
        <end position="209"/>
    </location>
</feature>
<feature type="domain" description="Sushi" evidence="7">
    <location>
        <begin position="86"/>
        <end position="144"/>
    </location>
</feature>
<feature type="domain" description="Sushi" evidence="7">
    <location>
        <begin position="25"/>
        <end position="84"/>
    </location>
</feature>
<feature type="domain" description="Sushi" evidence="7">
    <location>
        <begin position="226"/>
        <end position="279"/>
    </location>
</feature>
<dbReference type="CDD" id="cd00033">
    <property type="entry name" value="CCP"/>
    <property type="match status" value="3"/>
</dbReference>
<evidence type="ECO:0000256" key="4">
    <source>
        <dbReference type="ARBA" id="ARBA00023157"/>
    </source>
</evidence>
<dbReference type="GeneTree" id="ENSGT00940000154967"/>
<evidence type="ECO:0000256" key="5">
    <source>
        <dbReference type="PROSITE-ProRule" id="PRU00302"/>
    </source>
</evidence>
<evidence type="ECO:0000256" key="2">
    <source>
        <dbReference type="ARBA" id="ARBA00022659"/>
    </source>
</evidence>
<keyword evidence="4 5" id="KW-1015">Disulfide bond</keyword>
<dbReference type="PANTHER" id="PTHR45785:SF2">
    <property type="entry name" value="COMPLEMENT FACTOR H-RELATED"/>
    <property type="match status" value="1"/>
</dbReference>
<comment type="subcellular location">
    <subcellularLocation>
        <location evidence="1">Virion</location>
    </subcellularLocation>
</comment>
<evidence type="ECO:0000313" key="9">
    <source>
        <dbReference type="Proteomes" id="UP000261560"/>
    </source>
</evidence>
<dbReference type="PANTHER" id="PTHR45785">
    <property type="entry name" value="COMPLEMENT FACTOR H-RELATED"/>
    <property type="match status" value="1"/>
</dbReference>
<dbReference type="Gene3D" id="2.10.70.10">
    <property type="entry name" value="Complement Module, domain 1"/>
    <property type="match status" value="4"/>
</dbReference>
<dbReference type="Pfam" id="PF00084">
    <property type="entry name" value="Sushi"/>
    <property type="match status" value="2"/>
</dbReference>
<evidence type="ECO:0000256" key="3">
    <source>
        <dbReference type="ARBA" id="ARBA00022729"/>
    </source>
</evidence>
<proteinExistence type="predicted"/>
<name>A0A3B3BUY9_ORYME</name>
<dbReference type="InterPro" id="IPR035976">
    <property type="entry name" value="Sushi/SCR/CCP_sf"/>
</dbReference>
<protein>
    <submittedName>
        <fullName evidence="8">Complement factor H-like</fullName>
    </submittedName>
</protein>